<dbReference type="SUPFAM" id="SSF54928">
    <property type="entry name" value="RNA-binding domain, RBD"/>
    <property type="match status" value="1"/>
</dbReference>
<dbReference type="KEGG" id="ela:UCREL1_7627"/>
<dbReference type="OrthoDB" id="3595585at2759"/>
<dbReference type="GO" id="GO:0003676">
    <property type="term" value="F:nucleic acid binding"/>
    <property type="evidence" value="ECO:0007669"/>
    <property type="project" value="InterPro"/>
</dbReference>
<name>M7SGJ4_EUTLA</name>
<sequence length="558" mass="62135">MAAASTDNTQYTRLHITPLDESLLNVVISSSVLPKARNISYHTIESFPEKRYGFIDLPNEDAEKLKKKLNGAVLRGSKMRIDKARPESIPDPTGDADPSKDKKGKKSKDKSKKRKREIDVIPGVALEDRKVKRGWTTTEQEMIKEKRQKSKKDKKDKRPKDDDKKDKTKERGRRKIKSKYTDEAECLFKTKLPESVPAKDNEDTTEHKKKKWKGVHEVVIHEFEKTVKYPSFLKSNTASTNSEAVSFEDGKGWVDSNGKVVEAVSTKKPKPTVPVKATKSNVPKPVAAEDEDDETSSSGTSSDEEADSSDQDSDSSEGSEENAAADIPDEKVEAETSAPSSPYSPFKLGAGRKRSSGSFSSLTIKIPTTPAKVHPLEALYKRPKGEASTDQGIPKKPEPFSFFDNEDMEEDDTVAPPSQPSQPPMTPFTKQDFDYRVVRSAAPTPDTAHPTRSFNLWPRGDSLEEALDEEDEDEDEEEEEAEGQDDEDTVMGGAAEQGAATGSGGGSGSNTTETPVSEFQKQFWENRGDLNRSWRKRRKTAAKEKRYRENKSRAQRAI</sequence>
<feature type="compositionally biased region" description="Basic and acidic residues" evidence="1">
    <location>
        <begin position="379"/>
        <end position="398"/>
    </location>
</feature>
<reference evidence="3" key="1">
    <citation type="journal article" date="2013" name="Genome Announc.">
        <title>Draft genome sequence of the grapevine dieback fungus Eutypa lata UCR-EL1.</title>
        <authorList>
            <person name="Blanco-Ulate B."/>
            <person name="Rolshausen P.E."/>
            <person name="Cantu D."/>
        </authorList>
    </citation>
    <scope>NUCLEOTIDE SEQUENCE [LARGE SCALE GENOMIC DNA]</scope>
    <source>
        <strain evidence="3">UCR-EL1</strain>
    </source>
</reference>
<dbReference type="OMA" id="AKWFWEN"/>
<accession>M7SGJ4</accession>
<feature type="compositionally biased region" description="Basic residues" evidence="1">
    <location>
        <begin position="102"/>
        <end position="115"/>
    </location>
</feature>
<feature type="region of interest" description="Disordered" evidence="1">
    <location>
        <begin position="262"/>
        <end position="558"/>
    </location>
</feature>
<evidence type="ECO:0000313" key="2">
    <source>
        <dbReference type="EMBL" id="EMR65399.1"/>
    </source>
</evidence>
<dbReference type="STRING" id="1287681.M7SGJ4"/>
<dbReference type="HOGENOM" id="CLU_024590_0_0_1"/>
<feature type="compositionally biased region" description="Basic and acidic residues" evidence="1">
    <location>
        <begin position="541"/>
        <end position="552"/>
    </location>
</feature>
<feature type="compositionally biased region" description="Basic and acidic residues" evidence="1">
    <location>
        <begin position="156"/>
        <end position="169"/>
    </location>
</feature>
<dbReference type="EMBL" id="KB706875">
    <property type="protein sequence ID" value="EMR65399.1"/>
    <property type="molecule type" value="Genomic_DNA"/>
</dbReference>
<feature type="compositionally biased region" description="Basic and acidic residues" evidence="1">
    <location>
        <begin position="79"/>
        <end position="88"/>
    </location>
</feature>
<evidence type="ECO:0000313" key="3">
    <source>
        <dbReference type="Proteomes" id="UP000012174"/>
    </source>
</evidence>
<feature type="region of interest" description="Disordered" evidence="1">
    <location>
        <begin position="76"/>
        <end position="178"/>
    </location>
</feature>
<dbReference type="InterPro" id="IPR035979">
    <property type="entry name" value="RBD_domain_sf"/>
</dbReference>
<dbReference type="eggNOG" id="ENOG502SKB6">
    <property type="taxonomic scope" value="Eukaryota"/>
</dbReference>
<feature type="compositionally biased region" description="Pro residues" evidence="1">
    <location>
        <begin position="417"/>
        <end position="426"/>
    </location>
</feature>
<feature type="compositionally biased region" description="Basic residues" evidence="1">
    <location>
        <begin position="146"/>
        <end position="155"/>
    </location>
</feature>
<dbReference type="AlphaFoldDB" id="M7SGJ4"/>
<feature type="compositionally biased region" description="Acidic residues" evidence="1">
    <location>
        <begin position="404"/>
        <end position="413"/>
    </location>
</feature>
<organism evidence="2 3">
    <name type="scientific">Eutypa lata (strain UCR-EL1)</name>
    <name type="common">Grapevine dieback disease fungus</name>
    <name type="synonym">Eutypa armeniacae</name>
    <dbReference type="NCBI Taxonomy" id="1287681"/>
    <lineage>
        <taxon>Eukaryota</taxon>
        <taxon>Fungi</taxon>
        <taxon>Dikarya</taxon>
        <taxon>Ascomycota</taxon>
        <taxon>Pezizomycotina</taxon>
        <taxon>Sordariomycetes</taxon>
        <taxon>Xylariomycetidae</taxon>
        <taxon>Xylariales</taxon>
        <taxon>Diatrypaceae</taxon>
        <taxon>Eutypa</taxon>
    </lineage>
</organism>
<feature type="compositionally biased region" description="Acidic residues" evidence="1">
    <location>
        <begin position="463"/>
        <end position="489"/>
    </location>
</feature>
<evidence type="ECO:0008006" key="4">
    <source>
        <dbReference type="Google" id="ProtNLM"/>
    </source>
</evidence>
<evidence type="ECO:0000256" key="1">
    <source>
        <dbReference type="SAM" id="MobiDB-lite"/>
    </source>
</evidence>
<proteinExistence type="predicted"/>
<dbReference type="Proteomes" id="UP000012174">
    <property type="component" value="Unassembled WGS sequence"/>
</dbReference>
<keyword evidence="3" id="KW-1185">Reference proteome</keyword>
<feature type="region of interest" description="Disordered" evidence="1">
    <location>
        <begin position="237"/>
        <end position="256"/>
    </location>
</feature>
<protein>
    <recommendedName>
        <fullName evidence="4">Suppressor protein srp40 protein</fullName>
    </recommendedName>
</protein>
<feature type="compositionally biased region" description="Acidic residues" evidence="1">
    <location>
        <begin position="302"/>
        <end position="320"/>
    </location>
</feature>
<gene>
    <name evidence="2" type="ORF">UCREL1_7627</name>
</gene>